<dbReference type="InterPro" id="IPR011990">
    <property type="entry name" value="TPR-like_helical_dom_sf"/>
</dbReference>
<protein>
    <recommendedName>
        <fullName evidence="4">Tetratricopeptide repeat protein</fullName>
    </recommendedName>
</protein>
<evidence type="ECO:0000313" key="3">
    <source>
        <dbReference type="Proteomes" id="UP000295620"/>
    </source>
</evidence>
<feature type="signal peptide" evidence="1">
    <location>
        <begin position="1"/>
        <end position="22"/>
    </location>
</feature>
<sequence length="477" mass="51569">MNFKTYTIALLLGSLLSACSLVEVDNPNLTNDAFIGTPQSSQVWIAGMNKQLALMLNMTVVYTEIVSDNYYNNSSLSNQVFDLPNLLPSDLDIDNMQRSIARLTQMAEYGINSVAPADAETTNTMKAQMYFMGGYGYLVGGELCKGLPINAGGVVSSSADRYQKAVEYFNNALTLETDAAKKNVYTLALARAYYNLGNKTNALANASAVMTAAPMLLQNITYDGLNGVSNTMQSYTFSNSTNVLAPLPRLDFLDPKFFHTSSNAAADQKPIALLKGEEAFLIAAEAALGNGDLTTARTILKNLVSNVISNRPRASVDGKLAVRKGTRSDYPVLATVKVKADAAAPEKAGLVLGRQAGNISVYSVSGTSVTPADLDAATTVDALLYQLSQIRQEVFISEGRRMTDLGIRFPVSTIEQQNNSNVKEDDTKATIPAYIPLNREMDDFTYDKTTGIVTIKVDMNKVLVQHKAEAGIFPLMK</sequence>
<dbReference type="EMBL" id="SNYC01000004">
    <property type="protein sequence ID" value="TDQ09448.1"/>
    <property type="molecule type" value="Genomic_DNA"/>
</dbReference>
<dbReference type="RefSeq" id="WP_133575531.1">
    <property type="nucleotide sequence ID" value="NZ_SNYC01000004.1"/>
</dbReference>
<evidence type="ECO:0008006" key="4">
    <source>
        <dbReference type="Google" id="ProtNLM"/>
    </source>
</evidence>
<comment type="caution">
    <text evidence="2">The sequence shown here is derived from an EMBL/GenBank/DDBJ whole genome shotgun (WGS) entry which is preliminary data.</text>
</comment>
<keyword evidence="1" id="KW-0732">Signal</keyword>
<dbReference type="PROSITE" id="PS51257">
    <property type="entry name" value="PROKAR_LIPOPROTEIN"/>
    <property type="match status" value="1"/>
</dbReference>
<reference evidence="2 3" key="1">
    <citation type="submission" date="2019-03" db="EMBL/GenBank/DDBJ databases">
        <title>Genomic Encyclopedia of Archaeal and Bacterial Type Strains, Phase II (KMG-II): from individual species to whole genera.</title>
        <authorList>
            <person name="Goeker M."/>
        </authorList>
    </citation>
    <scope>NUCLEOTIDE SEQUENCE [LARGE SCALE GENOMIC DNA]</scope>
    <source>
        <strain evidence="2 3">DSM 19035</strain>
    </source>
</reference>
<dbReference type="AlphaFoldDB" id="A0A4R6SUH9"/>
<proteinExistence type="predicted"/>
<keyword evidence="3" id="KW-1185">Reference proteome</keyword>
<accession>A0A4R6SUH9</accession>
<dbReference type="Gene3D" id="1.25.40.390">
    <property type="match status" value="1"/>
</dbReference>
<evidence type="ECO:0000313" key="2">
    <source>
        <dbReference type="EMBL" id="TDQ09448.1"/>
    </source>
</evidence>
<gene>
    <name evidence="2" type="ORF">ATK78_1602</name>
</gene>
<organism evidence="2 3">
    <name type="scientific">Pedobacter metabolipauper</name>
    <dbReference type="NCBI Taxonomy" id="425513"/>
    <lineage>
        <taxon>Bacteria</taxon>
        <taxon>Pseudomonadati</taxon>
        <taxon>Bacteroidota</taxon>
        <taxon>Sphingobacteriia</taxon>
        <taxon>Sphingobacteriales</taxon>
        <taxon>Sphingobacteriaceae</taxon>
        <taxon>Pedobacter</taxon>
    </lineage>
</organism>
<dbReference type="SUPFAM" id="SSF48452">
    <property type="entry name" value="TPR-like"/>
    <property type="match status" value="1"/>
</dbReference>
<dbReference type="OrthoDB" id="1490855at2"/>
<name>A0A4R6SUH9_9SPHI</name>
<evidence type="ECO:0000256" key="1">
    <source>
        <dbReference type="SAM" id="SignalP"/>
    </source>
</evidence>
<dbReference type="Proteomes" id="UP000295620">
    <property type="component" value="Unassembled WGS sequence"/>
</dbReference>
<feature type="chain" id="PRO_5020342908" description="Tetratricopeptide repeat protein" evidence="1">
    <location>
        <begin position="23"/>
        <end position="477"/>
    </location>
</feature>